<comment type="similarity">
    <text evidence="5 6">Belongs to the FtsA/MreB family.</text>
</comment>
<comment type="subunit">
    <text evidence="5">Self-interacts. Interacts with FtsZ.</text>
</comment>
<evidence type="ECO:0000256" key="6">
    <source>
        <dbReference type="PIRNR" id="PIRNR003101"/>
    </source>
</evidence>
<dbReference type="SUPFAM" id="SSF53067">
    <property type="entry name" value="Actin-like ATPase domain"/>
    <property type="match status" value="2"/>
</dbReference>
<evidence type="ECO:0000256" key="2">
    <source>
        <dbReference type="ARBA" id="ARBA00022618"/>
    </source>
</evidence>
<dbReference type="Gene3D" id="3.30.420.40">
    <property type="match status" value="1"/>
</dbReference>
<feature type="domain" description="SHS2" evidence="7">
    <location>
        <begin position="7"/>
        <end position="197"/>
    </location>
</feature>
<comment type="subcellular location">
    <subcellularLocation>
        <location evidence="5">Cell membrane</location>
        <topology evidence="5">Peripheral membrane protein</topology>
        <orientation evidence="5">Cytoplasmic side</orientation>
    </subcellularLocation>
    <text evidence="5">Localizes to the Z ring in an FtsZ-dependent manner. Targeted to the membrane through a conserved C-terminal amphipathic helix.</text>
</comment>
<protein>
    <recommendedName>
        <fullName evidence="5 6">Cell division protein FtsA</fullName>
    </recommendedName>
</protein>
<gene>
    <name evidence="5" type="primary">ftsA</name>
    <name evidence="8" type="ORF">A2117_01465</name>
</gene>
<reference evidence="8 9" key="1">
    <citation type="journal article" date="2016" name="Nat. Commun.">
        <title>Thousands of microbial genomes shed light on interconnected biogeochemical processes in an aquifer system.</title>
        <authorList>
            <person name="Anantharaman K."/>
            <person name="Brown C.T."/>
            <person name="Hug L.A."/>
            <person name="Sharon I."/>
            <person name="Castelle C.J."/>
            <person name="Probst A.J."/>
            <person name="Thomas B.C."/>
            <person name="Singh A."/>
            <person name="Wilkins M.J."/>
            <person name="Karaoz U."/>
            <person name="Brodie E.L."/>
            <person name="Williams K.H."/>
            <person name="Hubbard S.S."/>
            <person name="Banfield J.F."/>
        </authorList>
    </citation>
    <scope>NUCLEOTIDE SEQUENCE [LARGE SCALE GENOMIC DNA]</scope>
</reference>
<name>A0A1G2QQI9_9BACT</name>
<dbReference type="InterPro" id="IPR043129">
    <property type="entry name" value="ATPase_NBD"/>
</dbReference>
<dbReference type="InterPro" id="IPR003494">
    <property type="entry name" value="SHS2_FtsA"/>
</dbReference>
<dbReference type="HAMAP" id="MF_02033">
    <property type="entry name" value="FtsA"/>
    <property type="match status" value="1"/>
</dbReference>
<dbReference type="PIRSF" id="PIRSF003101">
    <property type="entry name" value="FtsA"/>
    <property type="match status" value="1"/>
</dbReference>
<evidence type="ECO:0000256" key="4">
    <source>
        <dbReference type="ARBA" id="ARBA00023306"/>
    </source>
</evidence>
<comment type="caution">
    <text evidence="8">The sequence shown here is derived from an EMBL/GenBank/DDBJ whole genome shotgun (WGS) entry which is preliminary data.</text>
</comment>
<accession>A0A1G2QQI9</accession>
<organism evidence="8 9">
    <name type="scientific">Candidatus Wildermuthbacteria bacterium GWA2_46_15</name>
    <dbReference type="NCBI Taxonomy" id="1802443"/>
    <lineage>
        <taxon>Bacteria</taxon>
        <taxon>Candidatus Wildermuthiibacteriota</taxon>
    </lineage>
</organism>
<proteinExistence type="inferred from homology"/>
<evidence type="ECO:0000313" key="8">
    <source>
        <dbReference type="EMBL" id="OHA62763.1"/>
    </source>
</evidence>
<evidence type="ECO:0000256" key="5">
    <source>
        <dbReference type="HAMAP-Rule" id="MF_02033"/>
    </source>
</evidence>
<dbReference type="NCBIfam" id="TIGR01174">
    <property type="entry name" value="ftsA"/>
    <property type="match status" value="1"/>
</dbReference>
<evidence type="ECO:0000256" key="1">
    <source>
        <dbReference type="ARBA" id="ARBA00022475"/>
    </source>
</evidence>
<dbReference type="InterPro" id="IPR020823">
    <property type="entry name" value="Cell_div_FtsA"/>
</dbReference>
<keyword evidence="1 5" id="KW-1003">Cell membrane</keyword>
<sequence>MAKSEILTGLDIGSGKVTCVIAARDEEANKVRVLGGASADCKGLKTGMAINIEETARSIGVAVEAAEKRSGQVASDVLLGIRGPHLYSLEGHGRINIARTDQEITAEDVSNVIENGKAFSLDHGMEILHVVPQKFSLDRLQGVPNPIGMQGDLLEVRTHMVLGSTPVISNLMKALSTAGFKAAENPIYTLLALGELVVSEEEKALGPLLMDIGGQTTPLGIYFEGSLHFSKELTIGGDSISKDIAHGLGTTAGWARELKEKYGVCYTSLLDKEKRITIMKADRRTKAEIGTKDLLTFIQPRLEEIFEMAFEAVQKSPYPDLSGGVILSGGGALLKGMPEAAAELLELQQSHLAYPVHDMLDCPPEYLAQPYLGAVALTCYPYLRPWSTDLPGPGRGGSFLKNIWRQLADLF</sequence>
<evidence type="ECO:0000259" key="7">
    <source>
        <dbReference type="SMART" id="SM00842"/>
    </source>
</evidence>
<dbReference type="Pfam" id="PF02491">
    <property type="entry name" value="SHS2_FTSA"/>
    <property type="match status" value="1"/>
</dbReference>
<dbReference type="CDD" id="cd24048">
    <property type="entry name" value="ASKHA_NBD_FtsA"/>
    <property type="match status" value="1"/>
</dbReference>
<dbReference type="PANTHER" id="PTHR32432:SF4">
    <property type="entry name" value="CELL DIVISION PROTEIN FTSA"/>
    <property type="match status" value="1"/>
</dbReference>
<dbReference type="STRING" id="1802443.A2117_01465"/>
<dbReference type="GO" id="GO:0043093">
    <property type="term" value="P:FtsZ-dependent cytokinesis"/>
    <property type="evidence" value="ECO:0007669"/>
    <property type="project" value="UniProtKB-UniRule"/>
</dbReference>
<evidence type="ECO:0000313" key="9">
    <source>
        <dbReference type="Proteomes" id="UP000179245"/>
    </source>
</evidence>
<keyword evidence="3 5" id="KW-0472">Membrane</keyword>
<dbReference type="SMART" id="SM00842">
    <property type="entry name" value="FtsA"/>
    <property type="match status" value="1"/>
</dbReference>
<dbReference type="AlphaFoldDB" id="A0A1G2QQI9"/>
<keyword evidence="4 5" id="KW-0131">Cell cycle</keyword>
<dbReference type="GO" id="GO:0032153">
    <property type="term" value="C:cell division site"/>
    <property type="evidence" value="ECO:0007669"/>
    <property type="project" value="UniProtKB-UniRule"/>
</dbReference>
<dbReference type="EMBL" id="MHTO01000004">
    <property type="protein sequence ID" value="OHA62763.1"/>
    <property type="molecule type" value="Genomic_DNA"/>
</dbReference>
<dbReference type="GO" id="GO:0009898">
    <property type="term" value="C:cytoplasmic side of plasma membrane"/>
    <property type="evidence" value="ECO:0007669"/>
    <property type="project" value="UniProtKB-UniRule"/>
</dbReference>
<dbReference type="PANTHER" id="PTHR32432">
    <property type="entry name" value="CELL DIVISION PROTEIN FTSA-RELATED"/>
    <property type="match status" value="1"/>
</dbReference>
<dbReference type="Proteomes" id="UP000179245">
    <property type="component" value="Unassembled WGS sequence"/>
</dbReference>
<dbReference type="Pfam" id="PF14450">
    <property type="entry name" value="FtsA"/>
    <property type="match status" value="1"/>
</dbReference>
<dbReference type="Gene3D" id="3.30.1490.110">
    <property type="match status" value="1"/>
</dbReference>
<keyword evidence="2 5" id="KW-0132">Cell division</keyword>
<dbReference type="InterPro" id="IPR050696">
    <property type="entry name" value="FtsA/MreB"/>
</dbReference>
<comment type="function">
    <text evidence="5 6">Cell division protein that is involved in the assembly of the Z ring. May serve as a membrane anchor for the Z ring.</text>
</comment>
<evidence type="ECO:0000256" key="3">
    <source>
        <dbReference type="ARBA" id="ARBA00023136"/>
    </source>
</evidence>